<dbReference type="InterPro" id="IPR051906">
    <property type="entry name" value="TolC-like"/>
</dbReference>
<reference evidence="8 9" key="1">
    <citation type="submission" date="2021-04" db="EMBL/GenBank/DDBJ databases">
        <authorList>
            <person name="Vanwijnsberghe S."/>
        </authorList>
    </citation>
    <scope>NUCLEOTIDE SEQUENCE [LARGE SCALE GENOMIC DNA]</scope>
    <source>
        <strain evidence="8 9">LMG 32171</strain>
    </source>
</reference>
<keyword evidence="4" id="KW-0812">Transmembrane</keyword>
<dbReference type="InterPro" id="IPR028351">
    <property type="entry name" value="CyaE"/>
</dbReference>
<accession>A0ABN7QQC5</accession>
<protein>
    <recommendedName>
        <fullName evidence="7">Protein CyaE</fullName>
    </recommendedName>
</protein>
<keyword evidence="9" id="KW-1185">Reference proteome</keyword>
<comment type="similarity">
    <text evidence="1 7">Belongs to the outer membrane factor (OMF) (TC 1.B.17) family.</text>
</comment>
<evidence type="ECO:0000256" key="5">
    <source>
        <dbReference type="ARBA" id="ARBA00023136"/>
    </source>
</evidence>
<dbReference type="PANTHER" id="PTHR30026:SF20">
    <property type="entry name" value="OUTER MEMBRANE PROTEIN TOLC"/>
    <property type="match status" value="1"/>
</dbReference>
<proteinExistence type="inferred from homology"/>
<gene>
    <name evidence="8" type="ORF">R54767_04598</name>
</gene>
<name>A0ABN7QQC5_9BURK</name>
<evidence type="ECO:0000256" key="7">
    <source>
        <dbReference type="PIRNR" id="PIRNR001892"/>
    </source>
</evidence>
<dbReference type="Proteomes" id="UP000789752">
    <property type="component" value="Unassembled WGS sequence"/>
</dbReference>
<dbReference type="InterPro" id="IPR003423">
    <property type="entry name" value="OMP_efflux"/>
</dbReference>
<keyword evidence="7" id="KW-0204">Cytolysis</keyword>
<comment type="caution">
    <text evidence="8">The sequence shown here is derived from an EMBL/GenBank/DDBJ whole genome shotgun (WGS) entry which is preliminary data.</text>
</comment>
<evidence type="ECO:0000313" key="9">
    <source>
        <dbReference type="Proteomes" id="UP000789752"/>
    </source>
</evidence>
<dbReference type="Gene3D" id="1.20.1600.10">
    <property type="entry name" value="Outer membrane efflux proteins (OEP)"/>
    <property type="match status" value="1"/>
</dbReference>
<evidence type="ECO:0000256" key="3">
    <source>
        <dbReference type="ARBA" id="ARBA00022452"/>
    </source>
</evidence>
<evidence type="ECO:0000256" key="2">
    <source>
        <dbReference type="ARBA" id="ARBA00022448"/>
    </source>
</evidence>
<evidence type="ECO:0000256" key="1">
    <source>
        <dbReference type="ARBA" id="ARBA00007613"/>
    </source>
</evidence>
<comment type="function">
    <text evidence="7">CyaE is necessary for transport of calmodulin-sensitive adenylate cyclase-hemolysin (cyclolysin).</text>
</comment>
<keyword evidence="5 7" id="KW-0472">Membrane</keyword>
<evidence type="ECO:0000256" key="4">
    <source>
        <dbReference type="ARBA" id="ARBA00022692"/>
    </source>
</evidence>
<evidence type="ECO:0000313" key="8">
    <source>
        <dbReference type="EMBL" id="CAG4919338.1"/>
    </source>
</evidence>
<dbReference type="PIRSF" id="PIRSF001892">
    <property type="entry name" value="CyaE"/>
    <property type="match status" value="1"/>
</dbReference>
<dbReference type="SUPFAM" id="SSF56954">
    <property type="entry name" value="Outer membrane efflux proteins (OEP)"/>
    <property type="match status" value="1"/>
</dbReference>
<dbReference type="Pfam" id="PF02321">
    <property type="entry name" value="OEP"/>
    <property type="match status" value="2"/>
</dbReference>
<dbReference type="PANTHER" id="PTHR30026">
    <property type="entry name" value="OUTER MEMBRANE PROTEIN TOLC"/>
    <property type="match status" value="1"/>
</dbReference>
<keyword evidence="7" id="KW-0354">Hemolysis</keyword>
<evidence type="ECO:0000256" key="6">
    <source>
        <dbReference type="ARBA" id="ARBA00023237"/>
    </source>
</evidence>
<organism evidence="8 9">
    <name type="scientific">Paraburkholderia gardini</name>
    <dbReference type="NCBI Taxonomy" id="2823469"/>
    <lineage>
        <taxon>Bacteria</taxon>
        <taxon>Pseudomonadati</taxon>
        <taxon>Pseudomonadota</taxon>
        <taxon>Betaproteobacteria</taxon>
        <taxon>Burkholderiales</taxon>
        <taxon>Burkholderiaceae</taxon>
        <taxon>Paraburkholderia</taxon>
    </lineage>
</organism>
<keyword evidence="2 7" id="KW-0813">Transport</keyword>
<comment type="subcellular location">
    <subcellularLocation>
        <location evidence="7">Cell outer membrane</location>
        <topology evidence="7">Peripheral membrane protein</topology>
    </subcellularLocation>
</comment>
<keyword evidence="3" id="KW-1134">Transmembrane beta strand</keyword>
<keyword evidence="6 7" id="KW-0998">Cell outer membrane</keyword>
<sequence length="476" mass="50829">MVATSLCLVAADARAETFDPLRTGEAVPMVPVTARIPGSVGVVPCEYGPPASAMQLDEVVERALCRNPLTARTWANAQVQAARLGQAQAARLPTISGVVSGSANQANTSSTSSLASQGAYDGPARAAELSLDWVLLDFGARRAEVRKARELLAAADESFNAAVLDVLYATARDYFAALTARAQVDAARMAQANALQSLNAVRARLASGVVSIADELQARTAHNEATLRVVKATNALHEAEGTLAIDMGLQPDVPIHLVDIPENVRDTRPPLEGIRLLIEQALATHPRLRAARAERNATDAAVDVSRAQGLPSVHLEAGLSRSTRPGASMGDDLPVTSTSRSNYVGVRVTIPFFDGFGTTYRIKEARMQAEVQRANLAETEQQVALNVWKSYEAVRSGADTLEQAEALQQNAALAFDATRARYNAGIANIVELLRAQDVLVDATQQRISVQSDWRVARLSLAASLGKLDISTFRNRP</sequence>
<dbReference type="EMBL" id="CAJQYY010000033">
    <property type="protein sequence ID" value="CAG4919338.1"/>
    <property type="molecule type" value="Genomic_DNA"/>
</dbReference>